<evidence type="ECO:0000313" key="3">
    <source>
        <dbReference type="EMBL" id="MQM17991.1"/>
    </source>
</evidence>
<proteinExistence type="predicted"/>
<accession>A0A843XFH0</accession>
<dbReference type="Pfam" id="PF03732">
    <property type="entry name" value="Retrotrans_gag"/>
    <property type="match status" value="1"/>
</dbReference>
<feature type="compositionally biased region" description="Basic and acidic residues" evidence="1">
    <location>
        <begin position="1"/>
        <end position="14"/>
    </location>
</feature>
<dbReference type="AlphaFoldDB" id="A0A843XFH0"/>
<feature type="region of interest" description="Disordered" evidence="1">
    <location>
        <begin position="89"/>
        <end position="109"/>
    </location>
</feature>
<sequence length="656" mass="74944">MADDRQMEPRRSPPREPTLSEMMQTLMGRLDQMEQSTQERLGEIDQRLVTLHGRVDALEVAPQGHQQQRLVNHQEDLGRVGHHPVPPHHPAPQAIDHHDPPQGAHRAPRVEDRRVWTPKTEDIVFEEVHDHYRRPAPHRGQHVDFRRGHDPRYKPQWFHEYEDRDDQIVRSVRVDVPTFDGSLEPKSLLMQGHQDRIETWDDMKAKLREKYLPATYRQRLMDRWQSLTHGNRPVSVYIAEFDEYLLRRNVTTLEYAYQVAQEVELFESEYQPPSHRLLFFFLCDGEKPAKGWREACHEGPAAKALLSPPRSPLPAFAPGQPRDRLSPCAWPVNPQPPTPLLPHCHLQPLPPATAPLALPSPTPALPLSHSRTPAPHASAVSPPPRAPLHVVRHPASASPHTSSCCTACVRPPRPLRPMPGLRCIRLARLPHDRLTALPPCPPHLPRKLLTALPPCPLHLHQVLPLPVLPRLCQHRAVSTSTLVAEVPAAQVEENPETPQDEIIRVLEEYTDAQVYKETRQEAITPSSPTVTIQEILEKSHDDNMMEDNYEEAPILGEQHEVAQEDILPHEEEDIKEEPQIEREPQIFLKDDITEEVSVKEAFDEEEVEGKAHKFQVTSQKTPSVKNHSDNSSTEEEEENANLILMDKRRRHSNGYG</sequence>
<reference evidence="3" key="1">
    <citation type="submission" date="2017-07" db="EMBL/GenBank/DDBJ databases">
        <title>Taro Niue Genome Assembly and Annotation.</title>
        <authorList>
            <person name="Atibalentja N."/>
            <person name="Keating K."/>
            <person name="Fields C.J."/>
        </authorList>
    </citation>
    <scope>NUCLEOTIDE SEQUENCE</scope>
    <source>
        <strain evidence="3">Niue_2</strain>
        <tissue evidence="3">Leaf</tissue>
    </source>
</reference>
<comment type="caution">
    <text evidence="3">The sequence shown here is derived from an EMBL/GenBank/DDBJ whole genome shotgun (WGS) entry which is preliminary data.</text>
</comment>
<feature type="domain" description="Retrotransposon gag" evidence="2">
    <location>
        <begin position="190"/>
        <end position="249"/>
    </location>
</feature>
<evidence type="ECO:0000313" key="4">
    <source>
        <dbReference type="Proteomes" id="UP000652761"/>
    </source>
</evidence>
<gene>
    <name evidence="3" type="ORF">Taro_050974</name>
</gene>
<feature type="compositionally biased region" description="Low complexity" evidence="1">
    <location>
        <begin position="365"/>
        <end position="380"/>
    </location>
</feature>
<evidence type="ECO:0000259" key="2">
    <source>
        <dbReference type="Pfam" id="PF03732"/>
    </source>
</evidence>
<protein>
    <recommendedName>
        <fullName evidence="2">Retrotransposon gag domain-containing protein</fullName>
    </recommendedName>
</protein>
<dbReference type="InterPro" id="IPR005162">
    <property type="entry name" value="Retrotrans_gag_dom"/>
</dbReference>
<evidence type="ECO:0000256" key="1">
    <source>
        <dbReference type="SAM" id="MobiDB-lite"/>
    </source>
</evidence>
<feature type="compositionally biased region" description="Polar residues" evidence="1">
    <location>
        <begin position="615"/>
        <end position="631"/>
    </location>
</feature>
<organism evidence="3 4">
    <name type="scientific">Colocasia esculenta</name>
    <name type="common">Wild taro</name>
    <name type="synonym">Arum esculentum</name>
    <dbReference type="NCBI Taxonomy" id="4460"/>
    <lineage>
        <taxon>Eukaryota</taxon>
        <taxon>Viridiplantae</taxon>
        <taxon>Streptophyta</taxon>
        <taxon>Embryophyta</taxon>
        <taxon>Tracheophyta</taxon>
        <taxon>Spermatophyta</taxon>
        <taxon>Magnoliopsida</taxon>
        <taxon>Liliopsida</taxon>
        <taxon>Araceae</taxon>
        <taxon>Aroideae</taxon>
        <taxon>Colocasieae</taxon>
        <taxon>Colocasia</taxon>
    </lineage>
</organism>
<feature type="compositionally biased region" description="Basic residues" evidence="1">
    <location>
        <begin position="647"/>
        <end position="656"/>
    </location>
</feature>
<dbReference type="Proteomes" id="UP000652761">
    <property type="component" value="Unassembled WGS sequence"/>
</dbReference>
<feature type="region of interest" description="Disordered" evidence="1">
    <location>
        <begin position="1"/>
        <end position="20"/>
    </location>
</feature>
<name>A0A843XFH0_COLES</name>
<dbReference type="EMBL" id="NMUH01007892">
    <property type="protein sequence ID" value="MQM17991.1"/>
    <property type="molecule type" value="Genomic_DNA"/>
</dbReference>
<feature type="region of interest" description="Disordered" evidence="1">
    <location>
        <begin position="603"/>
        <end position="656"/>
    </location>
</feature>
<keyword evidence="4" id="KW-1185">Reference proteome</keyword>
<feature type="region of interest" description="Disordered" evidence="1">
    <location>
        <begin position="357"/>
        <end position="384"/>
    </location>
</feature>